<name>A0A1B8HFI3_9GAMM</name>
<dbReference type="EMBL" id="LZEY01000023">
    <property type="protein sequence ID" value="OBU07831.1"/>
    <property type="molecule type" value="Genomic_DNA"/>
</dbReference>
<keyword evidence="2" id="KW-1185">Reference proteome</keyword>
<proteinExistence type="predicted"/>
<evidence type="ECO:0000313" key="2">
    <source>
        <dbReference type="Proteomes" id="UP000092377"/>
    </source>
</evidence>
<dbReference type="AlphaFoldDB" id="A0A1B8HFI3"/>
<organism evidence="1 2">
    <name type="scientific">Morganella psychrotolerans</name>
    <dbReference type="NCBI Taxonomy" id="368603"/>
    <lineage>
        <taxon>Bacteria</taxon>
        <taxon>Pseudomonadati</taxon>
        <taxon>Pseudomonadota</taxon>
        <taxon>Gammaproteobacteria</taxon>
        <taxon>Enterobacterales</taxon>
        <taxon>Morganellaceae</taxon>
        <taxon>Morganella</taxon>
    </lineage>
</organism>
<comment type="caution">
    <text evidence="1">The sequence shown here is derived from an EMBL/GenBank/DDBJ whole genome shotgun (WGS) entry which is preliminary data.</text>
</comment>
<gene>
    <name evidence="1" type="ORF">AYY18_05865</name>
</gene>
<accession>A0A1B8HFI3</accession>
<sequence length="221" mass="26598">MLKTDDPYEFRYELEKLKELINNTELTRHEKNLLANCFKHIMFYNYISETEIFSYYLQSIIYDSLNSIISIIKKTERYYQLNIRSLIEHIARISMNKQWTGEPFSDFIRRKDFIYLKKNGDEQVWNFLHQLYSTACLYIHSSPSAKLNINHTFSQLIKEDTHTAQKKQVETLQKCLNYVTKILIFYFNSEISTSFMRSKIELKFLIGDILFKEYEALNIKK</sequence>
<evidence type="ECO:0000313" key="1">
    <source>
        <dbReference type="EMBL" id="OBU07831.1"/>
    </source>
</evidence>
<protein>
    <submittedName>
        <fullName evidence="1">Uncharacterized protein</fullName>
    </submittedName>
</protein>
<dbReference type="Proteomes" id="UP000092377">
    <property type="component" value="Unassembled WGS sequence"/>
</dbReference>
<reference evidence="2" key="1">
    <citation type="submission" date="2016-06" db="EMBL/GenBank/DDBJ databases">
        <authorList>
            <person name="Butler K."/>
        </authorList>
    </citation>
    <scope>NUCLEOTIDE SEQUENCE [LARGE SCALE GENOMIC DNA]</scope>
    <source>
        <strain evidence="2">GCSL-Mp20</strain>
    </source>
</reference>